<dbReference type="AlphaFoldDB" id="A0AAV8X5W9"/>
<reference evidence="2" key="1">
    <citation type="journal article" date="2023" name="Insect Mol. Biol.">
        <title>Genome sequencing provides insights into the evolution of gene families encoding plant cell wall-degrading enzymes in longhorned beetles.</title>
        <authorList>
            <person name="Shin N.R."/>
            <person name="Okamura Y."/>
            <person name="Kirsch R."/>
            <person name="Pauchet Y."/>
        </authorList>
    </citation>
    <scope>NUCLEOTIDE SEQUENCE</scope>
    <source>
        <strain evidence="2">AMC_N1</strain>
    </source>
</reference>
<evidence type="ECO:0000313" key="3">
    <source>
        <dbReference type="Proteomes" id="UP001162162"/>
    </source>
</evidence>
<dbReference type="CDD" id="cd00064">
    <property type="entry name" value="FU"/>
    <property type="match status" value="1"/>
</dbReference>
<keyword evidence="1" id="KW-0472">Membrane</keyword>
<evidence type="ECO:0000256" key="1">
    <source>
        <dbReference type="SAM" id="Phobius"/>
    </source>
</evidence>
<proteinExistence type="predicted"/>
<gene>
    <name evidence="2" type="ORF">NQ318_012852</name>
</gene>
<name>A0AAV8X5W9_9CUCU</name>
<organism evidence="2 3">
    <name type="scientific">Aromia moschata</name>
    <dbReference type="NCBI Taxonomy" id="1265417"/>
    <lineage>
        <taxon>Eukaryota</taxon>
        <taxon>Metazoa</taxon>
        <taxon>Ecdysozoa</taxon>
        <taxon>Arthropoda</taxon>
        <taxon>Hexapoda</taxon>
        <taxon>Insecta</taxon>
        <taxon>Pterygota</taxon>
        <taxon>Neoptera</taxon>
        <taxon>Endopterygota</taxon>
        <taxon>Coleoptera</taxon>
        <taxon>Polyphaga</taxon>
        <taxon>Cucujiformia</taxon>
        <taxon>Chrysomeloidea</taxon>
        <taxon>Cerambycidae</taxon>
        <taxon>Cerambycinae</taxon>
        <taxon>Callichromatini</taxon>
        <taxon>Aromia</taxon>
    </lineage>
</organism>
<keyword evidence="3" id="KW-1185">Reference proteome</keyword>
<accession>A0AAV8X5W9</accession>
<keyword evidence="1" id="KW-0812">Transmembrane</keyword>
<keyword evidence="1" id="KW-1133">Transmembrane helix</keyword>
<evidence type="ECO:0000313" key="2">
    <source>
        <dbReference type="EMBL" id="KAJ8934156.1"/>
    </source>
</evidence>
<dbReference type="InterPro" id="IPR006212">
    <property type="entry name" value="Furin_repeat"/>
</dbReference>
<sequence length="333" mass="37712">MYVVGCSDPTCLRCGSQGCLKCPNLIVHPSRECVDACPYGHLPRWSTSVDYIGRVCRHNGNLLGLSSHALAVLAGVATGAILCTVLVSSAALYVKYRRKNSPQPSETGSDVDESPERKDFLKQLETLRPYAQNYLDMLNDTRRQIRELHRDGDGGAISAYRPVVRDLAKILILLNRPTELIAIPEDWEHLFNWAQKALKRYKRMSEASQPQVAQLINFLQGHVLAAELEQEPEYSLRGSMTMSTFKPDQVYGSSLSLQDAAIRSFNSNYDKYNNSLNPQWKFEYSLVSNNVPSSEFNPSLWKNSKEYLNNSLFLEDDFYQLGFRPQDEITTEL</sequence>
<dbReference type="Proteomes" id="UP001162162">
    <property type="component" value="Unassembled WGS sequence"/>
</dbReference>
<feature type="transmembrane region" description="Helical" evidence="1">
    <location>
        <begin position="69"/>
        <end position="94"/>
    </location>
</feature>
<protein>
    <submittedName>
        <fullName evidence="2">Uncharacterized protein</fullName>
    </submittedName>
</protein>
<dbReference type="EMBL" id="JAPWTK010001088">
    <property type="protein sequence ID" value="KAJ8934156.1"/>
    <property type="molecule type" value="Genomic_DNA"/>
</dbReference>
<comment type="caution">
    <text evidence="2">The sequence shown here is derived from an EMBL/GenBank/DDBJ whole genome shotgun (WGS) entry which is preliminary data.</text>
</comment>